<organism evidence="1">
    <name type="scientific">Pararge aegeria</name>
    <name type="common">speckled wood butterfly</name>
    <dbReference type="NCBI Taxonomy" id="116150"/>
    <lineage>
        <taxon>Eukaryota</taxon>
        <taxon>Metazoa</taxon>
        <taxon>Ecdysozoa</taxon>
        <taxon>Arthropoda</taxon>
        <taxon>Hexapoda</taxon>
        <taxon>Insecta</taxon>
        <taxon>Pterygota</taxon>
        <taxon>Neoptera</taxon>
        <taxon>Endopterygota</taxon>
        <taxon>Lepidoptera</taxon>
        <taxon>Glossata</taxon>
        <taxon>Ditrysia</taxon>
        <taxon>Papilionoidea</taxon>
        <taxon>Nymphalidae</taxon>
        <taxon>Satyrinae</taxon>
        <taxon>Satyrini</taxon>
        <taxon>Parargina</taxon>
        <taxon>Pararge</taxon>
    </lineage>
</organism>
<dbReference type="AlphaFoldDB" id="S4PTC2"/>
<reference evidence="1" key="1">
    <citation type="journal article" date="2013" name="BMC Genomics">
        <title>Unscrambling butterfly oogenesis.</title>
        <authorList>
            <person name="Carter J.M."/>
            <person name="Baker S.C."/>
            <person name="Pink R."/>
            <person name="Carter D.R."/>
            <person name="Collins A."/>
            <person name="Tomlin J."/>
            <person name="Gibbs M."/>
            <person name="Breuker C.J."/>
        </authorList>
    </citation>
    <scope>NUCLEOTIDE SEQUENCE</scope>
    <source>
        <tissue evidence="1">Ovary</tissue>
    </source>
</reference>
<evidence type="ECO:0000313" key="1">
    <source>
        <dbReference type="EMBL" id="JAA80267.1"/>
    </source>
</evidence>
<reference evidence="1" key="2">
    <citation type="submission" date="2013-05" db="EMBL/GenBank/DDBJ databases">
        <authorList>
            <person name="Carter J.-M."/>
            <person name="Baker S.C."/>
            <person name="Pink R."/>
            <person name="Carter D.R.F."/>
            <person name="Collins A."/>
            <person name="Tomlin J."/>
            <person name="Gibbs M."/>
            <person name="Breuker C.J."/>
        </authorList>
    </citation>
    <scope>NUCLEOTIDE SEQUENCE</scope>
    <source>
        <tissue evidence="1">Ovary</tissue>
    </source>
</reference>
<proteinExistence type="predicted"/>
<dbReference type="EMBL" id="GAIX01012293">
    <property type="protein sequence ID" value="JAA80267.1"/>
    <property type="molecule type" value="Transcribed_RNA"/>
</dbReference>
<name>S4PTC2_9NEOP</name>
<accession>S4PTC2</accession>
<sequence length="71" mass="7853">MSARLAHRAYHGRQTSGAVVSLLFPIISGNLPNSNDYTQINLKSCKIVRSAVMKSIIKSHYLLKDSHTILS</sequence>
<protein>
    <submittedName>
        <fullName evidence="1">Uncharacterized protein</fullName>
    </submittedName>
</protein>